<comment type="caution">
    <text evidence="2">The sequence shown here is derived from an EMBL/GenBank/DDBJ whole genome shotgun (WGS) entry which is preliminary data.</text>
</comment>
<dbReference type="PANTHER" id="PTHR33744">
    <property type="entry name" value="CARBOHYDRATE DIACID REGULATOR"/>
    <property type="match status" value="1"/>
</dbReference>
<proteinExistence type="predicted"/>
<dbReference type="AlphaFoldDB" id="A0A3R8KT39"/>
<name>A0A3R8KT39_9FIRM</name>
<organism evidence="2 3">
    <name type="scientific">Schaedlerella arabinosiphila</name>
    <dbReference type="NCBI Taxonomy" id="2044587"/>
    <lineage>
        <taxon>Bacteria</taxon>
        <taxon>Bacillati</taxon>
        <taxon>Bacillota</taxon>
        <taxon>Clostridia</taxon>
        <taxon>Lachnospirales</taxon>
        <taxon>Lachnospiraceae</taxon>
        <taxon>Schaedlerella</taxon>
    </lineage>
</organism>
<evidence type="ECO:0000259" key="1">
    <source>
        <dbReference type="Pfam" id="PF13556"/>
    </source>
</evidence>
<dbReference type="Gene3D" id="1.10.10.2840">
    <property type="entry name" value="PucR C-terminal helix-turn-helix domain"/>
    <property type="match status" value="1"/>
</dbReference>
<dbReference type="InterPro" id="IPR051448">
    <property type="entry name" value="CdaR-like_regulators"/>
</dbReference>
<evidence type="ECO:0000313" key="3">
    <source>
        <dbReference type="Proteomes" id="UP000274920"/>
    </source>
</evidence>
<accession>A0A3R8KT39</accession>
<dbReference type="RefSeq" id="WP_125126998.1">
    <property type="nucleotide sequence ID" value="NZ_RHJS01000002.1"/>
</dbReference>
<protein>
    <recommendedName>
        <fullName evidence="1">PucR C-terminal helix-turn-helix domain-containing protein</fullName>
    </recommendedName>
</protein>
<sequence>MFYQDLGMIRYFFNHAGELDYPFLEELIGTYITPLEDYDRKHHTELLRTLKLYLSNNGSKKETERELFIHKNTLRARLSTISKVLNCNVDLLEDLFEIQLAFRLKHLFEKDGNFIS</sequence>
<dbReference type="Pfam" id="PF13556">
    <property type="entry name" value="HTH_30"/>
    <property type="match status" value="1"/>
</dbReference>
<dbReference type="InterPro" id="IPR025736">
    <property type="entry name" value="PucR_C-HTH_dom"/>
</dbReference>
<dbReference type="EMBL" id="RHJS01000002">
    <property type="protein sequence ID" value="RRK31301.1"/>
    <property type="molecule type" value="Genomic_DNA"/>
</dbReference>
<evidence type="ECO:0000313" key="2">
    <source>
        <dbReference type="EMBL" id="RRK31301.1"/>
    </source>
</evidence>
<reference evidence="2" key="1">
    <citation type="submission" date="2018-10" db="EMBL/GenBank/DDBJ databases">
        <title>Schaedlerella arabinophila gen. nov. sp. nov., isolated from the mouse intestinal tract and comparative analysis with the genome of the closely related altered Schaedler flora strain ASF502.</title>
        <authorList>
            <person name="Miyake S."/>
            <person name="Soh M."/>
            <person name="Seedorf H."/>
        </authorList>
    </citation>
    <scope>NUCLEOTIDE SEQUENCE [LARGE SCALE GENOMIC DNA]</scope>
    <source>
        <strain evidence="2">DSM 106076</strain>
    </source>
</reference>
<dbReference type="InterPro" id="IPR042070">
    <property type="entry name" value="PucR_C-HTH_sf"/>
</dbReference>
<keyword evidence="3" id="KW-1185">Reference proteome</keyword>
<dbReference type="Proteomes" id="UP000274920">
    <property type="component" value="Unassembled WGS sequence"/>
</dbReference>
<feature type="domain" description="PucR C-terminal helix-turn-helix" evidence="1">
    <location>
        <begin position="46"/>
        <end position="104"/>
    </location>
</feature>
<gene>
    <name evidence="2" type="ORF">EBB54_07945</name>
</gene>